<keyword evidence="1" id="KW-0812">Transmembrane</keyword>
<dbReference type="NCBIfam" id="TIGR02675">
    <property type="entry name" value="tape_meas_nterm"/>
    <property type="match status" value="1"/>
</dbReference>
<evidence type="ECO:0000256" key="1">
    <source>
        <dbReference type="SAM" id="Phobius"/>
    </source>
</evidence>
<keyword evidence="1" id="KW-0472">Membrane</keyword>
<feature type="domain" description="Tape measure protein N-terminal" evidence="2">
    <location>
        <begin position="128"/>
        <end position="288"/>
    </location>
</feature>
<proteinExistence type="predicted"/>
<name>A0A0F9ETG4_9ZZZZ</name>
<dbReference type="AlphaFoldDB" id="A0A0F9ETG4"/>
<feature type="non-terminal residue" evidence="3">
    <location>
        <position position="617"/>
    </location>
</feature>
<feature type="transmembrane region" description="Helical" evidence="1">
    <location>
        <begin position="361"/>
        <end position="382"/>
    </location>
</feature>
<keyword evidence="1" id="KW-1133">Transmembrane helix</keyword>
<evidence type="ECO:0000313" key="3">
    <source>
        <dbReference type="EMBL" id="KKL77284.1"/>
    </source>
</evidence>
<gene>
    <name evidence="3" type="ORF">LCGC14_2036420</name>
</gene>
<sequence>MVQEIGLRGRLDLSSFNSNVQSFMKSLRDINKEVTNVAKESTASAKAAGEAAGFLGVSWQRVRDIVTGLVVIDVFRNISRGLRAVIADAFDATAVFQQLMIMLQAILARDFAKQWGIPVADALEQITDRAQELLGWVRKVAVTTPFSVESIATALAYGQAFGFNVAQSKRLTLATGDFVAGMGLTDEHMRRIIYNFGQMLASGRVLGRELRDLANNFVPIRDITQKLADEAGIPFQEMKKAMSEAKISAEQFIGAFVELAEADFAGAMERMSRTIRGVQQNISDFVRTLFGLELLGPVMERIAGLAADALDAAFSPETIRAFTILGETLLSAFDQIAGSVSVLLPVIKDFFAAFGLGAPTVMNLATAILYISGIISHLIFILRDVIRNITKFVNTLSEQLNTTFAQIVKNAASWGAGIVQALAVGMAQAVTYLIQVLNAIARLFTFWLSSSSPPKLLPDLTKWGKAAMESWLKGWTSADFGLFNDIASVVTSFVRSLAHMIPESDLIPRIIGARSAIQRAVQDIRKFGEVTESSLKRIFRAIKLTSGPLKNFIKETFEFAKISAILKEAKKFLSLDIKFEIPTKILGQTVTYLSDLVKLAKRFKGALGDALRSYVQA</sequence>
<evidence type="ECO:0000259" key="2">
    <source>
        <dbReference type="Pfam" id="PF20155"/>
    </source>
</evidence>
<accession>A0A0F9ETG4</accession>
<dbReference type="EMBL" id="LAZR01023796">
    <property type="protein sequence ID" value="KKL77284.1"/>
    <property type="molecule type" value="Genomic_DNA"/>
</dbReference>
<comment type="caution">
    <text evidence="3">The sequence shown here is derived from an EMBL/GenBank/DDBJ whole genome shotgun (WGS) entry which is preliminary data.</text>
</comment>
<protein>
    <recommendedName>
        <fullName evidence="2">Tape measure protein N-terminal domain-containing protein</fullName>
    </recommendedName>
</protein>
<organism evidence="3">
    <name type="scientific">marine sediment metagenome</name>
    <dbReference type="NCBI Taxonomy" id="412755"/>
    <lineage>
        <taxon>unclassified sequences</taxon>
        <taxon>metagenomes</taxon>
        <taxon>ecological metagenomes</taxon>
    </lineage>
</organism>
<reference evidence="3" key="1">
    <citation type="journal article" date="2015" name="Nature">
        <title>Complex archaea that bridge the gap between prokaryotes and eukaryotes.</title>
        <authorList>
            <person name="Spang A."/>
            <person name="Saw J.H."/>
            <person name="Jorgensen S.L."/>
            <person name="Zaremba-Niedzwiedzka K."/>
            <person name="Martijn J."/>
            <person name="Lind A.E."/>
            <person name="van Eijk R."/>
            <person name="Schleper C."/>
            <person name="Guy L."/>
            <person name="Ettema T.J."/>
        </authorList>
    </citation>
    <scope>NUCLEOTIDE SEQUENCE</scope>
</reference>
<dbReference type="InterPro" id="IPR013491">
    <property type="entry name" value="Tape_meas_N"/>
</dbReference>
<dbReference type="Pfam" id="PF20155">
    <property type="entry name" value="TMP_3"/>
    <property type="match status" value="1"/>
</dbReference>